<keyword evidence="1" id="KW-1133">Transmembrane helix</keyword>
<dbReference type="Pfam" id="PF21197">
    <property type="entry name" value="PgaA_barrel"/>
    <property type="match status" value="1"/>
</dbReference>
<evidence type="ECO:0000313" key="3">
    <source>
        <dbReference type="EMBL" id="MDQ9294762.1"/>
    </source>
</evidence>
<evidence type="ECO:0000259" key="2">
    <source>
        <dbReference type="Pfam" id="PF21197"/>
    </source>
</evidence>
<feature type="domain" description="PgaA membrane beta barrel" evidence="2">
    <location>
        <begin position="530"/>
        <end position="823"/>
    </location>
</feature>
<proteinExistence type="predicted"/>
<dbReference type="InterPro" id="IPR011990">
    <property type="entry name" value="TPR-like_helical_dom_sf"/>
</dbReference>
<dbReference type="Proteomes" id="UP001235723">
    <property type="component" value="Unassembled WGS sequence"/>
</dbReference>
<dbReference type="NCBIfam" id="NF007468">
    <property type="entry name" value="PRK10049.1"/>
    <property type="match status" value="1"/>
</dbReference>
<gene>
    <name evidence="3" type="primary">pgaA</name>
    <name evidence="3" type="ORF">KJE03_14985</name>
</gene>
<organism evidence="3 4">
    <name type="scientific">Escherichia marmotae</name>
    <dbReference type="NCBI Taxonomy" id="1499973"/>
    <lineage>
        <taxon>Bacteria</taxon>
        <taxon>Pseudomonadati</taxon>
        <taxon>Pseudomonadota</taxon>
        <taxon>Gammaproteobacteria</taxon>
        <taxon>Enterobacterales</taxon>
        <taxon>Enterobacteriaceae</taxon>
        <taxon>Escherichia</taxon>
    </lineage>
</organism>
<keyword evidence="1" id="KW-0812">Transmembrane</keyword>
<feature type="transmembrane region" description="Helical" evidence="1">
    <location>
        <begin position="20"/>
        <end position="40"/>
    </location>
</feature>
<dbReference type="RefSeq" id="WP_309186280.1">
    <property type="nucleotide sequence ID" value="NZ_JAHCRN010000014.1"/>
</dbReference>
<name>A0ABU1C292_9ESCH</name>
<protein>
    <submittedName>
        <fullName evidence="3">Poly-beta-1,6 N-acetyl-D-glucosamine export porin PgaA</fullName>
    </submittedName>
</protein>
<reference evidence="3 4" key="1">
    <citation type="submission" date="2021-05" db="EMBL/GenBank/DDBJ databases">
        <title>Genome sequence of E. marmotae isolates.</title>
        <authorList>
            <person name="Binsker U."/>
            <person name="Hammerl J.A."/>
        </authorList>
    </citation>
    <scope>NUCLEOTIDE SEQUENCE [LARGE SCALE GENOMIC DNA]</scope>
    <source>
        <strain evidence="3 4">21-MO00586</strain>
    </source>
</reference>
<dbReference type="EMBL" id="JAHCRT010000011">
    <property type="protein sequence ID" value="MDQ9294762.1"/>
    <property type="molecule type" value="Genomic_DNA"/>
</dbReference>
<sequence length="823" mass="94939">MSICQHCQQIRPKSSSFFELLFPFCINILPYLLLTFSAMVQSADFLYEERVQQARNGNYNVFLHYLQDYQQQNTLSPEQVADWLQVLSWAGNDEKIIQIWQQYQNNMSIPARGIAAVAQSWRNKKEWLSALSLWKKARDLAPENNDYRIGYIKTLADARMDKIALQEARRLVMEKPSPAHFLTLSYVYQLQGKNWDRLLTNTSILQRAPEDEALQSELIHSLTVNRVNTPALRLSQRMTLPPTQRRRLELDAAAEMVRLADVPARSEKERFQLAQATLNRYSALLSQWQNVPQAQEDIIRARIDRLGAWYACGNYPQVIREYHALTFTQHPVPDWAIGWVISAYLEERNISEALALLQKYPTYKPDPKDNGHELFYAYLDTGQYQAARQYVERISQNTTWSRYDFGSPTAQPNNQWLSGKSLDFQYLLMTKALPEAEKLAHHLATTAPGNQGLQIDYAALLLARGLPRAAEKKLKMAEVLEPSNIELERQQAYVAMELQEWQQMDLLTDDVLARAPVNRSVQRLNRLRNIHHMSELRLDAGKGLHSDNPVSGTHDLNWGATLYGPPMADKWRLFGGTQYSQGNFDEGKGISRHFFGGVEWRPRDLLVEAELSSNRYHDTNKLGARLSTTYNISDHWQVSGSLERISRTTPLRALRDGISANRGEGAIRWYQNERREYQFNAAVNHFSDHNLRREYTLTGKERLWQTPTLTLDLESGISASENNRRNTRYYNPEWDLSTTATLSVNNQMYRHYDTLWSQQLIAGGGSYWQESLSAGAITLFGYGQRIQWKNVIDAGVILNWNKRPYDGKRESNLSVTFDANLRF</sequence>
<keyword evidence="4" id="KW-1185">Reference proteome</keyword>
<evidence type="ECO:0000313" key="4">
    <source>
        <dbReference type="Proteomes" id="UP001235723"/>
    </source>
</evidence>
<dbReference type="NCBIfam" id="TIGR03939">
    <property type="entry name" value="PGA_TPR_OMP"/>
    <property type="match status" value="1"/>
</dbReference>
<dbReference type="InterPro" id="IPR023870">
    <property type="entry name" value="PGA_export_porin_PgaA"/>
</dbReference>
<comment type="caution">
    <text evidence="3">The sequence shown here is derived from an EMBL/GenBank/DDBJ whole genome shotgun (WGS) entry which is preliminary data.</text>
</comment>
<dbReference type="Gene3D" id="1.25.40.10">
    <property type="entry name" value="Tetratricopeptide repeat domain"/>
    <property type="match status" value="1"/>
</dbReference>
<keyword evidence="1" id="KW-0472">Membrane</keyword>
<evidence type="ECO:0000256" key="1">
    <source>
        <dbReference type="SAM" id="Phobius"/>
    </source>
</evidence>
<accession>A0ABU1C292</accession>
<dbReference type="SUPFAM" id="SSF48452">
    <property type="entry name" value="TPR-like"/>
    <property type="match status" value="2"/>
</dbReference>
<dbReference type="InterPro" id="IPR049003">
    <property type="entry name" value="PgaA_barrel"/>
</dbReference>